<protein>
    <submittedName>
        <fullName evidence="1">Uncharacterized protein</fullName>
    </submittedName>
</protein>
<proteinExistence type="predicted"/>
<reference evidence="1 2" key="1">
    <citation type="journal article" date="2016" name="Nat. Microbiol.">
        <title>Genomic inference of the metabolism of cosmopolitan subsurface Archaea, Hadesarchaea.</title>
        <authorList>
            <person name="Baker B.J."/>
            <person name="Saw J.H."/>
            <person name="Lind A.E."/>
            <person name="Lazar C.S."/>
            <person name="Hinrichs K.-U."/>
            <person name="Teske A.P."/>
            <person name="Ettema T.J."/>
        </authorList>
    </citation>
    <scope>NUCLEOTIDE SEQUENCE [LARGE SCALE GENOMIC DNA]</scope>
</reference>
<comment type="caution">
    <text evidence="1">The sequence shown here is derived from an EMBL/GenBank/DDBJ whole genome shotgun (WGS) entry which is preliminary data.</text>
</comment>
<sequence>MNVTAKLTLAFSGAGAIAGIISAFLPNAWLALLVAFIFLYLSYKLTTYFLKRSAAPPAAAQAPGQPPTPAPVQPAPGRATLKGFRLFFATLVTKGSPGEKDTEAKFWFWPYYFMWFILWVMVYTIMLLW</sequence>
<dbReference type="Proteomes" id="UP000074294">
    <property type="component" value="Unassembled WGS sequence"/>
</dbReference>
<dbReference type="EMBL" id="LQMQ01000036">
    <property type="protein sequence ID" value="KUO40734.1"/>
    <property type="molecule type" value="Genomic_DNA"/>
</dbReference>
<organism evidence="1 2">
    <name type="scientific">Hadarchaeum yellowstonense</name>
    <dbReference type="NCBI Taxonomy" id="1776334"/>
    <lineage>
        <taxon>Archaea</taxon>
        <taxon>Methanobacteriati</taxon>
        <taxon>Candidatus Hadarchaeota</taxon>
        <taxon>Candidatus Hadarchaeia</taxon>
        <taxon>Candidatus Hadarchaeales</taxon>
        <taxon>Candidatus Hadarchaeaceae</taxon>
        <taxon>Candidatus Hadarchaeum</taxon>
    </lineage>
</organism>
<dbReference type="AlphaFoldDB" id="A0A147JWE3"/>
<gene>
    <name evidence="1" type="ORF">APZ16_01065</name>
</gene>
<evidence type="ECO:0000313" key="2">
    <source>
        <dbReference type="Proteomes" id="UP000074294"/>
    </source>
</evidence>
<accession>A0A147JWE3</accession>
<name>A0A147JWE3_HADYE</name>
<evidence type="ECO:0000313" key="1">
    <source>
        <dbReference type="EMBL" id="KUO40734.1"/>
    </source>
</evidence>